<sequence>MEKHTSHSQIRLERHREEESTTIEHGISRAAAIAHSAHLNISLWQSENLIVTLIRKFIIQIFAVLSRRIHSRQAGRGSAATNLRLPRALDSDWSISFRSNPIVPSQTCWLIPEADGTADANERITLSGIGRKGA</sequence>
<reference evidence="1 2" key="1">
    <citation type="submission" date="2016-10" db="EMBL/GenBank/DDBJ databases">
        <title>The genome of Paramicrosporidium saccamoebae is the missing link in understanding Cryptomycota and Microsporidia evolution.</title>
        <authorList>
            <person name="Quandt C.A."/>
            <person name="Beaudet D."/>
            <person name="Corsaro D."/>
            <person name="Michel R."/>
            <person name="Corradi N."/>
            <person name="James T."/>
        </authorList>
    </citation>
    <scope>NUCLEOTIDE SEQUENCE [LARGE SCALE GENOMIC DNA]</scope>
    <source>
        <strain evidence="1 2">KSL3</strain>
    </source>
</reference>
<keyword evidence="2" id="KW-1185">Reference proteome</keyword>
<dbReference type="EMBL" id="MTSL01000126">
    <property type="protein sequence ID" value="PJF18385.1"/>
    <property type="molecule type" value="Genomic_DNA"/>
</dbReference>
<organism evidence="1 2">
    <name type="scientific">Paramicrosporidium saccamoebae</name>
    <dbReference type="NCBI Taxonomy" id="1246581"/>
    <lineage>
        <taxon>Eukaryota</taxon>
        <taxon>Fungi</taxon>
        <taxon>Fungi incertae sedis</taxon>
        <taxon>Cryptomycota</taxon>
        <taxon>Cryptomycota incertae sedis</taxon>
        <taxon>Paramicrosporidium</taxon>
    </lineage>
</organism>
<proteinExistence type="predicted"/>
<protein>
    <submittedName>
        <fullName evidence="1">Uncharacterized protein</fullName>
    </submittedName>
</protein>
<comment type="caution">
    <text evidence="1">The sequence shown here is derived from an EMBL/GenBank/DDBJ whole genome shotgun (WGS) entry which is preliminary data.</text>
</comment>
<dbReference type="AlphaFoldDB" id="A0A2H9TKV7"/>
<dbReference type="Proteomes" id="UP000240830">
    <property type="component" value="Unassembled WGS sequence"/>
</dbReference>
<gene>
    <name evidence="1" type="ORF">PSACC_01780</name>
</gene>
<name>A0A2H9TKV7_9FUNG</name>
<accession>A0A2H9TKV7</accession>
<evidence type="ECO:0000313" key="2">
    <source>
        <dbReference type="Proteomes" id="UP000240830"/>
    </source>
</evidence>
<evidence type="ECO:0000313" key="1">
    <source>
        <dbReference type="EMBL" id="PJF18385.1"/>
    </source>
</evidence>